<dbReference type="SUPFAM" id="SSF53335">
    <property type="entry name" value="S-adenosyl-L-methionine-dependent methyltransferases"/>
    <property type="match status" value="1"/>
</dbReference>
<dbReference type="eggNOG" id="COG2226">
    <property type="taxonomic scope" value="Bacteria"/>
</dbReference>
<reference evidence="2 3" key="1">
    <citation type="submission" date="2013-06" db="EMBL/GenBank/DDBJ databases">
        <authorList>
            <person name="Weinstock G."/>
            <person name="Sodergren E."/>
            <person name="Clifton S."/>
            <person name="Fulton L."/>
            <person name="Fulton B."/>
            <person name="Courtney L."/>
            <person name="Fronick C."/>
            <person name="Harrison M."/>
            <person name="Strong C."/>
            <person name="Farmer C."/>
            <person name="Delahaunty K."/>
            <person name="Markovic C."/>
            <person name="Hall O."/>
            <person name="Minx P."/>
            <person name="Tomlinson C."/>
            <person name="Mitreva M."/>
            <person name="Nelson J."/>
            <person name="Hou S."/>
            <person name="Wollam A."/>
            <person name="Pepin K.H."/>
            <person name="Johnson M."/>
            <person name="Bhonagiri V."/>
            <person name="Nash W.E."/>
            <person name="Warren W."/>
            <person name="Chinwalla A."/>
            <person name="Mardis E.R."/>
            <person name="Wilson R.K."/>
        </authorList>
    </citation>
    <scope>NUCLEOTIDE SEQUENCE [LARGE SCALE GENOMIC DNA]</scope>
    <source>
        <strain evidence="2 3">ATCC 51271</strain>
    </source>
</reference>
<evidence type="ECO:0000256" key="1">
    <source>
        <dbReference type="ARBA" id="ARBA00022679"/>
    </source>
</evidence>
<dbReference type="EMBL" id="ACIL03000013">
    <property type="protein sequence ID" value="ESL02891.1"/>
    <property type="molecule type" value="Genomic_DNA"/>
</dbReference>
<dbReference type="Proteomes" id="UP000018227">
    <property type="component" value="Unassembled WGS sequence"/>
</dbReference>
<evidence type="ECO:0000313" key="2">
    <source>
        <dbReference type="EMBL" id="ESL02891.1"/>
    </source>
</evidence>
<comment type="caution">
    <text evidence="2">The sequence shown here is derived from an EMBL/GenBank/DDBJ whole genome shotgun (WGS) entry which is preliminary data.</text>
</comment>
<dbReference type="STRING" id="592026.GCWU0000282_001761"/>
<sequence>MKENYFDTVAKEWNNPRRQSANEEIKEVILRRLAVDKSESEIKALEIGAGSGTLALLLAKHFAKIDGIDSSAGMREEFLKNKEAFSAENVNIYDEDFLNITDEKYDLIYSHKVFHHIVDVENELQLLKKFLAPKGKLYLMDFCTIPAAFHKDFPDFDGHNGFSKEEICNYFKNTGWKLVDYEIIKQGKKDDIEYEVFLAVGEVE</sequence>
<dbReference type="RefSeq" id="WP_023354633.1">
    <property type="nucleotide sequence ID" value="NZ_KI535368.1"/>
</dbReference>
<dbReference type="OrthoDB" id="9791837at2"/>
<dbReference type="PANTHER" id="PTHR43861">
    <property type="entry name" value="TRANS-ACONITATE 2-METHYLTRANSFERASE-RELATED"/>
    <property type="match status" value="1"/>
</dbReference>
<protein>
    <submittedName>
        <fullName evidence="2">Methyltransferase domain protein</fullName>
    </submittedName>
</protein>
<keyword evidence="3" id="KW-1185">Reference proteome</keyword>
<proteinExistence type="predicted"/>
<name>V2Y5A8_9FIRM</name>
<accession>V2Y5A8</accession>
<dbReference type="Gene3D" id="3.40.50.150">
    <property type="entry name" value="Vaccinia Virus protein VP39"/>
    <property type="match status" value="1"/>
</dbReference>
<dbReference type="InterPro" id="IPR029063">
    <property type="entry name" value="SAM-dependent_MTases_sf"/>
</dbReference>
<dbReference type="GO" id="GO:0032259">
    <property type="term" value="P:methylation"/>
    <property type="evidence" value="ECO:0007669"/>
    <property type="project" value="UniProtKB-KW"/>
</dbReference>
<dbReference type="PANTHER" id="PTHR43861:SF3">
    <property type="entry name" value="PUTATIVE (AFU_ORTHOLOGUE AFUA_2G14390)-RELATED"/>
    <property type="match status" value="1"/>
</dbReference>
<dbReference type="CDD" id="cd02440">
    <property type="entry name" value="AdoMet_MTases"/>
    <property type="match status" value="1"/>
</dbReference>
<dbReference type="AlphaFoldDB" id="V2Y5A8"/>
<dbReference type="HOGENOM" id="CLU_037990_1_2_9"/>
<evidence type="ECO:0000313" key="3">
    <source>
        <dbReference type="Proteomes" id="UP000018227"/>
    </source>
</evidence>
<organism evidence="2 3">
    <name type="scientific">Catonella morbi ATCC 51271</name>
    <dbReference type="NCBI Taxonomy" id="592026"/>
    <lineage>
        <taxon>Bacteria</taxon>
        <taxon>Bacillati</taxon>
        <taxon>Bacillota</taxon>
        <taxon>Clostridia</taxon>
        <taxon>Lachnospirales</taxon>
        <taxon>Lachnospiraceae</taxon>
        <taxon>Catonella</taxon>
    </lineage>
</organism>
<keyword evidence="1 2" id="KW-0808">Transferase</keyword>
<dbReference type="Pfam" id="PF13489">
    <property type="entry name" value="Methyltransf_23"/>
    <property type="match status" value="1"/>
</dbReference>
<dbReference type="GO" id="GO:0008168">
    <property type="term" value="F:methyltransferase activity"/>
    <property type="evidence" value="ECO:0007669"/>
    <property type="project" value="UniProtKB-KW"/>
</dbReference>
<keyword evidence="2" id="KW-0489">Methyltransferase</keyword>
<gene>
    <name evidence="2" type="ORF">GCWU0000282_001761</name>
</gene>